<dbReference type="GO" id="GO:0003677">
    <property type="term" value="F:DNA binding"/>
    <property type="evidence" value="ECO:0007669"/>
    <property type="project" value="UniProtKB-KW"/>
</dbReference>
<organism evidence="8 9">
    <name type="scientific">Staphylococcus pasteuri_A</name>
    <dbReference type="NCBI Taxonomy" id="3062664"/>
    <lineage>
        <taxon>Bacteria</taxon>
        <taxon>Bacillati</taxon>
        <taxon>Bacillota</taxon>
        <taxon>Bacilli</taxon>
        <taxon>Bacillales</taxon>
        <taxon>Staphylococcaceae</taxon>
        <taxon>Staphylococcus</taxon>
    </lineage>
</organism>
<dbReference type="PANTHER" id="PTHR46577">
    <property type="entry name" value="HTH-TYPE TRANSCRIPTIONAL REGULATORY PROTEIN GABR"/>
    <property type="match status" value="1"/>
</dbReference>
<dbReference type="Pfam" id="PF00392">
    <property type="entry name" value="GntR"/>
    <property type="match status" value="1"/>
</dbReference>
<dbReference type="Gene3D" id="1.10.10.10">
    <property type="entry name" value="Winged helix-like DNA-binding domain superfamily/Winged helix DNA-binding domain"/>
    <property type="match status" value="1"/>
</dbReference>
<comment type="cofactor">
    <cofactor evidence="1">
        <name>pyridoxal 5'-phosphate</name>
        <dbReference type="ChEBI" id="CHEBI:597326"/>
    </cofactor>
</comment>
<dbReference type="SMART" id="SM00345">
    <property type="entry name" value="HTH_GNTR"/>
    <property type="match status" value="1"/>
</dbReference>
<dbReference type="RefSeq" id="WP_303521949.1">
    <property type="nucleotide sequence ID" value="NZ_JAUOQO010000153.1"/>
</dbReference>
<keyword evidence="2" id="KW-0032">Aminotransferase</keyword>
<accession>A0AAW7YTI4</accession>
<dbReference type="GO" id="GO:0003700">
    <property type="term" value="F:DNA-binding transcription factor activity"/>
    <property type="evidence" value="ECO:0007669"/>
    <property type="project" value="InterPro"/>
</dbReference>
<dbReference type="SUPFAM" id="SSF46785">
    <property type="entry name" value="Winged helix' DNA-binding domain"/>
    <property type="match status" value="1"/>
</dbReference>
<dbReference type="GO" id="GO:0008483">
    <property type="term" value="F:transaminase activity"/>
    <property type="evidence" value="ECO:0007669"/>
    <property type="project" value="UniProtKB-KW"/>
</dbReference>
<evidence type="ECO:0000259" key="7">
    <source>
        <dbReference type="PROSITE" id="PS50949"/>
    </source>
</evidence>
<dbReference type="AlphaFoldDB" id="A0AAW7YTI4"/>
<keyword evidence="6" id="KW-0804">Transcription</keyword>
<keyword evidence="3" id="KW-0663">Pyridoxal phosphate</keyword>
<gene>
    <name evidence="8" type="ORF">Q4528_13180</name>
</gene>
<proteinExistence type="predicted"/>
<dbReference type="InterPro" id="IPR000524">
    <property type="entry name" value="Tscrpt_reg_HTH_GntR"/>
</dbReference>
<evidence type="ECO:0000256" key="3">
    <source>
        <dbReference type="ARBA" id="ARBA00022898"/>
    </source>
</evidence>
<feature type="domain" description="HTH gntR-type" evidence="7">
    <location>
        <begin position="3"/>
        <end position="71"/>
    </location>
</feature>
<reference evidence="8" key="1">
    <citation type="submission" date="2023-07" db="EMBL/GenBank/DDBJ databases">
        <title>Genome content predicts the carbon catabolic preferences of heterotrophic bacteria.</title>
        <authorList>
            <person name="Gralka M."/>
        </authorList>
    </citation>
    <scope>NUCLEOTIDE SEQUENCE</scope>
    <source>
        <strain evidence="8">E2R20</strain>
    </source>
</reference>
<protein>
    <submittedName>
        <fullName evidence="8">Winged helix-turn-helix domain-containing protein</fullName>
    </submittedName>
</protein>
<dbReference type="InterPro" id="IPR051446">
    <property type="entry name" value="HTH_trans_reg/aminotransferase"/>
</dbReference>
<keyword evidence="2" id="KW-0808">Transferase</keyword>
<dbReference type="PROSITE" id="PS50949">
    <property type="entry name" value="HTH_GNTR"/>
    <property type="match status" value="1"/>
</dbReference>
<evidence type="ECO:0000256" key="4">
    <source>
        <dbReference type="ARBA" id="ARBA00023015"/>
    </source>
</evidence>
<evidence type="ECO:0000256" key="2">
    <source>
        <dbReference type="ARBA" id="ARBA00022576"/>
    </source>
</evidence>
<evidence type="ECO:0000313" key="8">
    <source>
        <dbReference type="EMBL" id="MDO6575062.1"/>
    </source>
</evidence>
<dbReference type="CDD" id="cd07377">
    <property type="entry name" value="WHTH_GntR"/>
    <property type="match status" value="1"/>
</dbReference>
<dbReference type="InterPro" id="IPR036388">
    <property type="entry name" value="WH-like_DNA-bd_sf"/>
</dbReference>
<keyword evidence="9" id="KW-1185">Reference proteome</keyword>
<dbReference type="EMBL" id="JAUOQO010000153">
    <property type="protein sequence ID" value="MDO6575062.1"/>
    <property type="molecule type" value="Genomic_DNA"/>
</dbReference>
<evidence type="ECO:0000256" key="6">
    <source>
        <dbReference type="ARBA" id="ARBA00023163"/>
    </source>
</evidence>
<dbReference type="InterPro" id="IPR036390">
    <property type="entry name" value="WH_DNA-bd_sf"/>
</dbReference>
<dbReference type="PANTHER" id="PTHR46577:SF1">
    <property type="entry name" value="HTH-TYPE TRANSCRIPTIONAL REGULATORY PROTEIN GABR"/>
    <property type="match status" value="1"/>
</dbReference>
<evidence type="ECO:0000256" key="5">
    <source>
        <dbReference type="ARBA" id="ARBA00023125"/>
    </source>
</evidence>
<keyword evidence="5" id="KW-0238">DNA-binding</keyword>
<keyword evidence="4" id="KW-0805">Transcription regulation</keyword>
<comment type="caution">
    <text evidence="8">The sequence shown here is derived from an EMBL/GenBank/DDBJ whole genome shotgun (WGS) entry which is preliminary data.</text>
</comment>
<feature type="non-terminal residue" evidence="8">
    <location>
        <position position="106"/>
    </location>
</feature>
<evidence type="ECO:0000256" key="1">
    <source>
        <dbReference type="ARBA" id="ARBA00001933"/>
    </source>
</evidence>
<sequence>IKGNKAAQIVEQIRTQVEQQHLQAGDKLPPQRHLAEHLAVTVGTISRAYAQAEQQGLIESKTGSGSYVKSPTNYQQQWGSLKGNSQHIELWQNTAFTQSRAQHLTP</sequence>
<evidence type="ECO:0000313" key="9">
    <source>
        <dbReference type="Proteomes" id="UP001170310"/>
    </source>
</evidence>
<feature type="non-terminal residue" evidence="8">
    <location>
        <position position="1"/>
    </location>
</feature>
<name>A0AAW7YTI4_9STAP</name>
<dbReference type="Proteomes" id="UP001170310">
    <property type="component" value="Unassembled WGS sequence"/>
</dbReference>